<dbReference type="Gene3D" id="3.40.50.2300">
    <property type="match status" value="1"/>
</dbReference>
<dbReference type="SUPFAM" id="SSF52540">
    <property type="entry name" value="P-loop containing nucleoside triphosphate hydrolases"/>
    <property type="match status" value="1"/>
</dbReference>
<reference evidence="4 5" key="1">
    <citation type="submission" date="2020-03" db="EMBL/GenBank/DDBJ databases">
        <title>Bacterial isolates of synthetic phycosphere.</title>
        <authorList>
            <person name="Fu H."/>
            <person name="Moran M.A."/>
        </authorList>
    </citation>
    <scope>NUCLEOTIDE SEQUENCE [LARGE SCALE GENOMIC DNA]</scope>
    <source>
        <strain evidence="4 5">HF1</strain>
    </source>
</reference>
<name>A0ABX0VXI7_9RHOB</name>
<dbReference type="InterPro" id="IPR050625">
    <property type="entry name" value="ParA/MinD_ATPase"/>
</dbReference>
<proteinExistence type="predicted"/>
<keyword evidence="2" id="KW-0067">ATP-binding</keyword>
<dbReference type="RefSeq" id="WP_167637377.1">
    <property type="nucleotide sequence ID" value="NZ_JAATOP010000003.1"/>
</dbReference>
<gene>
    <name evidence="4" type="ORF">HCZ30_05990</name>
</gene>
<dbReference type="EMBL" id="JAATOP010000003">
    <property type="protein sequence ID" value="NIY71986.1"/>
    <property type="molecule type" value="Genomic_DNA"/>
</dbReference>
<dbReference type="InterPro" id="IPR025669">
    <property type="entry name" value="AAA_dom"/>
</dbReference>
<evidence type="ECO:0000259" key="3">
    <source>
        <dbReference type="Pfam" id="PF13614"/>
    </source>
</evidence>
<dbReference type="Pfam" id="PF13614">
    <property type="entry name" value="AAA_31"/>
    <property type="match status" value="1"/>
</dbReference>
<dbReference type="InterPro" id="IPR027417">
    <property type="entry name" value="P-loop_NTPase"/>
</dbReference>
<dbReference type="PANTHER" id="PTHR43384:SF6">
    <property type="entry name" value="SEPTUM SITE-DETERMINING PROTEIN MIND HOMOLOG, CHLOROPLASTIC"/>
    <property type="match status" value="1"/>
</dbReference>
<evidence type="ECO:0000313" key="5">
    <source>
        <dbReference type="Proteomes" id="UP000709466"/>
    </source>
</evidence>
<evidence type="ECO:0000256" key="1">
    <source>
        <dbReference type="ARBA" id="ARBA00022741"/>
    </source>
</evidence>
<comment type="caution">
    <text evidence="4">The sequence shown here is derived from an EMBL/GenBank/DDBJ whole genome shotgun (WGS) entry which is preliminary data.</text>
</comment>
<dbReference type="Proteomes" id="UP000709466">
    <property type="component" value="Unassembled WGS sequence"/>
</dbReference>
<organism evidence="4 5">
    <name type="scientific">Marivivens donghaensis</name>
    <dbReference type="NCBI Taxonomy" id="1699413"/>
    <lineage>
        <taxon>Bacteria</taxon>
        <taxon>Pseudomonadati</taxon>
        <taxon>Pseudomonadota</taxon>
        <taxon>Alphaproteobacteria</taxon>
        <taxon>Rhodobacterales</taxon>
        <taxon>Paracoccaceae</taxon>
        <taxon>Marivivens group</taxon>
        <taxon>Marivivens</taxon>
    </lineage>
</organism>
<evidence type="ECO:0000256" key="2">
    <source>
        <dbReference type="ARBA" id="ARBA00022840"/>
    </source>
</evidence>
<evidence type="ECO:0000313" key="4">
    <source>
        <dbReference type="EMBL" id="NIY71986.1"/>
    </source>
</evidence>
<accession>A0ABX0VXI7</accession>
<feature type="domain" description="AAA" evidence="3">
    <location>
        <begin position="160"/>
        <end position="300"/>
    </location>
</feature>
<keyword evidence="5" id="KW-1185">Reference proteome</keyword>
<dbReference type="PANTHER" id="PTHR43384">
    <property type="entry name" value="SEPTUM SITE-DETERMINING PROTEIN MIND HOMOLOG, CHLOROPLASTIC-RELATED"/>
    <property type="match status" value="1"/>
</dbReference>
<keyword evidence="1" id="KW-0547">Nucleotide-binding</keyword>
<protein>
    <submittedName>
        <fullName evidence="4">AAA family ATPase</fullName>
    </submittedName>
</protein>
<sequence>MVSQAAIQPEPQPILACTVSRDVQVFDLLIEDMEHAMGEGWGDLGFEDALAFLGQAEADSLQFIAVALDHEDESDLGRVTDVISAAKSRGIKVILITEDLSPSAIHTLLRQGGDEFLPYPLPEGELGQAIERVMRVPEPVALVEEKKPTLAPTNDRSGVVIGVQGMSGGVGATTLAVNLAWELANVDKKSPHRVCLIDLDLQYGSTSTYLDLPRRDAVLEMLTDTENMDSEVFLQALQPFKDQLYVLTSPPELIPVDLIGPDDVARILEMAQANFDYVVVDMPSVMVEWSQTVLEASAVYFGVTEMDMRCAQNIVRLKRALSAEDLPVEKMRYVLNRAPKFTDLNGKGRVKRLGESLGISVEVQLPDGGKQVTQANDHGTPLADTAGRNPLRKEIAKLAKSVHDVNVADAAESKG</sequence>
<dbReference type="Gene3D" id="3.40.50.300">
    <property type="entry name" value="P-loop containing nucleotide triphosphate hydrolases"/>
    <property type="match status" value="1"/>
</dbReference>